<proteinExistence type="predicted"/>
<organism evidence="1 2">
    <name type="scientific">Petralouisia muris</name>
    <dbReference type="NCBI Taxonomy" id="3032872"/>
    <lineage>
        <taxon>Bacteria</taxon>
        <taxon>Bacillati</taxon>
        <taxon>Bacillota</taxon>
        <taxon>Clostridia</taxon>
        <taxon>Lachnospirales</taxon>
        <taxon>Lachnospiraceae</taxon>
        <taxon>Petralouisia</taxon>
    </lineage>
</organism>
<dbReference type="Proteomes" id="UP000304953">
    <property type="component" value="Unassembled WGS sequence"/>
</dbReference>
<gene>
    <name evidence="1" type="ORF">E5329_19540</name>
</gene>
<keyword evidence="2" id="KW-1185">Reference proteome</keyword>
<sequence length="158" mass="18024">MMQVSAGIIKEADVLLASFFTGMILLFVYDLLRIMRRLISHKAWVTGAEDLLFWIGSAIALFAMLYRENSGYIRGFVIGGVLVGMLIYNLLLSAWVVKGSVFLLEKILFLVGRPLVWTARILKGPLGHLKKMLKKVLRFWKKQLKKIWKAVRIGLCKL</sequence>
<dbReference type="EMBL" id="SRYA01000048">
    <property type="protein sequence ID" value="TGY91977.1"/>
    <property type="molecule type" value="Genomic_DNA"/>
</dbReference>
<reference evidence="1" key="1">
    <citation type="submission" date="2019-04" db="EMBL/GenBank/DDBJ databases">
        <title>Microbes associate with the intestines of laboratory mice.</title>
        <authorList>
            <person name="Navarre W."/>
            <person name="Wong E."/>
            <person name="Huang K."/>
            <person name="Tropini C."/>
            <person name="Ng K."/>
            <person name="Yu B."/>
        </authorList>
    </citation>
    <scope>NUCLEOTIDE SEQUENCE</scope>
    <source>
        <strain evidence="1">NM01_1-7b</strain>
    </source>
</reference>
<evidence type="ECO:0000313" key="2">
    <source>
        <dbReference type="Proteomes" id="UP000304953"/>
    </source>
</evidence>
<name>A0AC61RSF9_9FIRM</name>
<comment type="caution">
    <text evidence="1">The sequence shown here is derived from an EMBL/GenBank/DDBJ whole genome shotgun (WGS) entry which is preliminary data.</text>
</comment>
<protein>
    <submittedName>
        <fullName evidence="1">Spore cortex biosynthesis protein YabQ</fullName>
    </submittedName>
</protein>
<accession>A0AC61RSF9</accession>
<evidence type="ECO:0000313" key="1">
    <source>
        <dbReference type="EMBL" id="TGY91977.1"/>
    </source>
</evidence>